<name>A0A4Y8L268_9BACT</name>
<evidence type="ECO:0000313" key="3">
    <source>
        <dbReference type="Proteomes" id="UP000297861"/>
    </source>
</evidence>
<dbReference type="OrthoDB" id="994644at2"/>
<keyword evidence="1" id="KW-0812">Transmembrane</keyword>
<feature type="transmembrane region" description="Helical" evidence="1">
    <location>
        <begin position="376"/>
        <end position="397"/>
    </location>
</feature>
<comment type="caution">
    <text evidence="2">The sequence shown here is derived from an EMBL/GenBank/DDBJ whole genome shotgun (WGS) entry which is preliminary data.</text>
</comment>
<keyword evidence="3" id="KW-1185">Reference proteome</keyword>
<proteinExistence type="predicted"/>
<protein>
    <recommendedName>
        <fullName evidence="4">DUF3999 family protein</fullName>
    </recommendedName>
</protein>
<dbReference type="EMBL" id="SOML01000006">
    <property type="protein sequence ID" value="TFD96138.1"/>
    <property type="molecule type" value="Genomic_DNA"/>
</dbReference>
<keyword evidence="1" id="KW-1133">Transmembrane helix</keyword>
<dbReference type="Proteomes" id="UP000297861">
    <property type="component" value="Unassembled WGS sequence"/>
</dbReference>
<organism evidence="2 3">
    <name type="scientific">Dysgonomonas capnocytophagoides</name>
    <dbReference type="NCBI Taxonomy" id="45254"/>
    <lineage>
        <taxon>Bacteria</taxon>
        <taxon>Pseudomonadati</taxon>
        <taxon>Bacteroidota</taxon>
        <taxon>Bacteroidia</taxon>
        <taxon>Bacteroidales</taxon>
        <taxon>Dysgonomonadaceae</taxon>
        <taxon>Dysgonomonas</taxon>
    </lineage>
</organism>
<dbReference type="RefSeq" id="WP_134436487.1">
    <property type="nucleotide sequence ID" value="NZ_SOML01000006.1"/>
</dbReference>
<sequence length="405" mass="46530">MKYSVLVFVLSILSSFQGFAKDWYRSEIEGGVSQAGYYNIELNQQLIGCSLKSNFGDVRILDSQGKEVPYFVRSDNPVKEISSFTPYKIESVSIRDSVNTQIIDNNSLEEISRIYVIVRNAETAKYVQVRGSNDLKQWYIVKRQSDATYSGFGQTDNSEILVIDVPKGNYKYYELRLTTDQRSPVEILKIGKFSNSNIYGQLSPVNLGNFIVKDSTDRCTYIEFPDLKYNYKVSKLVFGIKSKPDYYRNIRLEADGRISFSTNLSSKGTNTFFFDNVVFSSDSRLIIDNNDNAPLAIDSIQAYGLNRYLCAYLDKGQKYTIVVRHKNYQLSPQYDVAHFIKDIPEDLPIVTTSIPVKLQDDESSDKRDLMWFEKPLFLWSMISIAGLFLFFVCFGMIKDMKKKSR</sequence>
<dbReference type="STRING" id="1121485.GCA_000426485_00566"/>
<reference evidence="2 3" key="1">
    <citation type="submission" date="2019-03" db="EMBL/GenBank/DDBJ databases">
        <title>San Antonio Military Medical Center submission to MRSN (WRAIR), pending publication.</title>
        <authorList>
            <person name="Blyth D.M."/>
            <person name="Mccarthy S.L."/>
            <person name="Schall S.E."/>
            <person name="Stam J.A."/>
            <person name="Ong A.C."/>
            <person name="Mcgann P.T."/>
        </authorList>
    </citation>
    <scope>NUCLEOTIDE SEQUENCE [LARGE SCALE GENOMIC DNA]</scope>
    <source>
        <strain evidence="2 3">MRSN571793</strain>
    </source>
</reference>
<keyword evidence="1" id="KW-0472">Membrane</keyword>
<accession>A0A4Y8L268</accession>
<evidence type="ECO:0000313" key="2">
    <source>
        <dbReference type="EMBL" id="TFD96138.1"/>
    </source>
</evidence>
<evidence type="ECO:0008006" key="4">
    <source>
        <dbReference type="Google" id="ProtNLM"/>
    </source>
</evidence>
<dbReference type="AlphaFoldDB" id="A0A4Y8L268"/>
<evidence type="ECO:0000256" key="1">
    <source>
        <dbReference type="SAM" id="Phobius"/>
    </source>
</evidence>
<gene>
    <name evidence="2" type="ORF">E2605_11130</name>
</gene>